<sequence>MRDISHTGMNLNMNISVSVQAPAVGEEEEAPPLSSSSSGPSSTTTEVVVAINKLDHILSQNLITSSKVIEIVEQVKDGLKDMQNSVSSILKSTNERENVWLEEVKAVSTYTAAVAENFIVRREKWSKMGGRLRKKVLYLYERYASVWEFEKHIRSCEIGDALQRGLTYGVVGQLNMKINETTPRSTVPVPNLSEENLIISGL</sequence>
<dbReference type="AlphaFoldDB" id="A0A392Q2U3"/>
<comment type="caution">
    <text evidence="1">The sequence shown here is derived from an EMBL/GenBank/DDBJ whole genome shotgun (WGS) entry which is preliminary data.</text>
</comment>
<protein>
    <submittedName>
        <fullName evidence="1">LRR and NB-ARC domain disease resistance protein</fullName>
    </submittedName>
</protein>
<feature type="non-terminal residue" evidence="1">
    <location>
        <position position="202"/>
    </location>
</feature>
<evidence type="ECO:0000313" key="1">
    <source>
        <dbReference type="EMBL" id="MCI17886.1"/>
    </source>
</evidence>
<name>A0A392Q2U3_9FABA</name>
<keyword evidence="2" id="KW-1185">Reference proteome</keyword>
<reference evidence="1 2" key="1">
    <citation type="journal article" date="2018" name="Front. Plant Sci.">
        <title>Red Clover (Trifolium pratense) and Zigzag Clover (T. medium) - A Picture of Genomic Similarities and Differences.</title>
        <authorList>
            <person name="Dluhosova J."/>
            <person name="Istvanek J."/>
            <person name="Nedelnik J."/>
            <person name="Repkova J."/>
        </authorList>
    </citation>
    <scope>NUCLEOTIDE SEQUENCE [LARGE SCALE GENOMIC DNA]</scope>
    <source>
        <strain evidence="2">cv. 10/8</strain>
        <tissue evidence="1">Leaf</tissue>
    </source>
</reference>
<accession>A0A392Q2U3</accession>
<organism evidence="1 2">
    <name type="scientific">Trifolium medium</name>
    <dbReference type="NCBI Taxonomy" id="97028"/>
    <lineage>
        <taxon>Eukaryota</taxon>
        <taxon>Viridiplantae</taxon>
        <taxon>Streptophyta</taxon>
        <taxon>Embryophyta</taxon>
        <taxon>Tracheophyta</taxon>
        <taxon>Spermatophyta</taxon>
        <taxon>Magnoliopsida</taxon>
        <taxon>eudicotyledons</taxon>
        <taxon>Gunneridae</taxon>
        <taxon>Pentapetalae</taxon>
        <taxon>rosids</taxon>
        <taxon>fabids</taxon>
        <taxon>Fabales</taxon>
        <taxon>Fabaceae</taxon>
        <taxon>Papilionoideae</taxon>
        <taxon>50 kb inversion clade</taxon>
        <taxon>NPAAA clade</taxon>
        <taxon>Hologalegina</taxon>
        <taxon>IRL clade</taxon>
        <taxon>Trifolieae</taxon>
        <taxon>Trifolium</taxon>
    </lineage>
</organism>
<dbReference type="Proteomes" id="UP000265520">
    <property type="component" value="Unassembled WGS sequence"/>
</dbReference>
<dbReference type="EMBL" id="LXQA010107448">
    <property type="protein sequence ID" value="MCI17886.1"/>
    <property type="molecule type" value="Genomic_DNA"/>
</dbReference>
<evidence type="ECO:0000313" key="2">
    <source>
        <dbReference type="Proteomes" id="UP000265520"/>
    </source>
</evidence>
<proteinExistence type="predicted"/>